<dbReference type="Proteomes" id="UP001596406">
    <property type="component" value="Unassembled WGS sequence"/>
</dbReference>
<dbReference type="PANTHER" id="PTHR43777">
    <property type="entry name" value="MOLYBDENUM COFACTOR CYTIDYLYLTRANSFERASE"/>
    <property type="match status" value="1"/>
</dbReference>
<evidence type="ECO:0000259" key="2">
    <source>
        <dbReference type="Pfam" id="PF12804"/>
    </source>
</evidence>
<dbReference type="Pfam" id="PF12804">
    <property type="entry name" value="NTP_transf_3"/>
    <property type="match status" value="1"/>
</dbReference>
<organism evidence="3 4">
    <name type="scientific">Halomarina ordinaria</name>
    <dbReference type="NCBI Taxonomy" id="3033939"/>
    <lineage>
        <taxon>Archaea</taxon>
        <taxon>Methanobacteriati</taxon>
        <taxon>Methanobacteriota</taxon>
        <taxon>Stenosarchaea group</taxon>
        <taxon>Halobacteria</taxon>
        <taxon>Halobacteriales</taxon>
        <taxon>Natronomonadaceae</taxon>
        <taxon>Halomarina</taxon>
    </lineage>
</organism>
<evidence type="ECO:0000313" key="4">
    <source>
        <dbReference type="Proteomes" id="UP001596406"/>
    </source>
</evidence>
<dbReference type="InterPro" id="IPR025877">
    <property type="entry name" value="MobA-like_NTP_Trfase"/>
</dbReference>
<reference evidence="3 4" key="1">
    <citation type="journal article" date="2019" name="Int. J. Syst. Evol. Microbiol.">
        <title>The Global Catalogue of Microorganisms (GCM) 10K type strain sequencing project: providing services to taxonomists for standard genome sequencing and annotation.</title>
        <authorList>
            <consortium name="The Broad Institute Genomics Platform"/>
            <consortium name="The Broad Institute Genome Sequencing Center for Infectious Disease"/>
            <person name="Wu L."/>
            <person name="Ma J."/>
        </authorList>
    </citation>
    <scope>NUCLEOTIDE SEQUENCE [LARGE SCALE GENOMIC DNA]</scope>
    <source>
        <strain evidence="3 4">PSRA2</strain>
    </source>
</reference>
<dbReference type="InterPro" id="IPR029044">
    <property type="entry name" value="Nucleotide-diphossugar_trans"/>
</dbReference>
<dbReference type="SUPFAM" id="SSF53448">
    <property type="entry name" value="Nucleotide-diphospho-sugar transferases"/>
    <property type="match status" value="1"/>
</dbReference>
<dbReference type="PANTHER" id="PTHR43777:SF1">
    <property type="entry name" value="MOLYBDENUM COFACTOR CYTIDYLYLTRANSFERASE"/>
    <property type="match status" value="1"/>
</dbReference>
<dbReference type="GO" id="GO:0016779">
    <property type="term" value="F:nucleotidyltransferase activity"/>
    <property type="evidence" value="ECO:0007669"/>
    <property type="project" value="UniProtKB-ARBA"/>
</dbReference>
<evidence type="ECO:0000313" key="3">
    <source>
        <dbReference type="EMBL" id="MFC6835104.1"/>
    </source>
</evidence>
<dbReference type="Gene3D" id="3.90.550.10">
    <property type="entry name" value="Spore Coat Polysaccharide Biosynthesis Protein SpsA, Chain A"/>
    <property type="match status" value="1"/>
</dbReference>
<proteinExistence type="predicted"/>
<dbReference type="CDD" id="cd04182">
    <property type="entry name" value="GT_2_like_f"/>
    <property type="match status" value="1"/>
</dbReference>
<dbReference type="EMBL" id="JBHSXM010000001">
    <property type="protein sequence ID" value="MFC6835104.1"/>
    <property type="molecule type" value="Genomic_DNA"/>
</dbReference>
<gene>
    <name evidence="3" type="ORF">ACFQHK_01110</name>
</gene>
<dbReference type="AlphaFoldDB" id="A0ABD5U8K6"/>
<name>A0ABD5U8K6_9EURY</name>
<evidence type="ECO:0000256" key="1">
    <source>
        <dbReference type="SAM" id="MobiDB-lite"/>
    </source>
</evidence>
<dbReference type="RefSeq" id="WP_304446812.1">
    <property type="nucleotide sequence ID" value="NZ_JARRAH010000001.1"/>
</dbReference>
<accession>A0ABD5U8K6</accession>
<comment type="caution">
    <text evidence="3">The sequence shown here is derived from an EMBL/GenBank/DDBJ whole genome shotgun (WGS) entry which is preliminary data.</text>
</comment>
<feature type="domain" description="MobA-like NTP transferase" evidence="2">
    <location>
        <begin position="27"/>
        <end position="186"/>
    </location>
</feature>
<feature type="compositionally biased region" description="Basic and acidic residues" evidence="1">
    <location>
        <begin position="215"/>
        <end position="224"/>
    </location>
</feature>
<protein>
    <submittedName>
        <fullName evidence="3">Nucleotidyltransferase family protein</fullName>
    </submittedName>
</protein>
<keyword evidence="4" id="KW-1185">Reference proteome</keyword>
<feature type="region of interest" description="Disordered" evidence="1">
    <location>
        <begin position="198"/>
        <end position="224"/>
    </location>
</feature>
<sequence length="224" mass="23176">MSDDGPRVVTAEEVGAIEEKPRPSVVGVVLAAGTSSRFGAANKLLADLDGDALVRHAARTLLDAHLDRIVVVLGHEAVAVGEALADLAVTFVENPDYAAGQSTSVGVGVRAAVEADADAAVFLPGDMPFVGSETVDLLVDAHRAGVGSALAAAHDGRRGNPVLFDRRHFDALTRVDGDVGGRRVLLGSDDAALLAVDDPGVRRDVDTPEDLSGGRGDHHRDRDS</sequence>